<gene>
    <name evidence="2" type="ORF">OM33_16990</name>
</gene>
<dbReference type="HOGENOM" id="CLU_032027_0_0_6"/>
<keyword evidence="1" id="KW-0812">Transmembrane</keyword>
<feature type="transmembrane region" description="Helical" evidence="1">
    <location>
        <begin position="56"/>
        <end position="79"/>
    </location>
</feature>
<evidence type="ECO:0000313" key="3">
    <source>
        <dbReference type="Proteomes" id="UP000030341"/>
    </source>
</evidence>
<dbReference type="Proteomes" id="UP000030341">
    <property type="component" value="Chromosome 2"/>
</dbReference>
<keyword evidence="1" id="KW-0472">Membrane</keyword>
<dbReference type="eggNOG" id="COG3329">
    <property type="taxonomic scope" value="Bacteria"/>
</dbReference>
<dbReference type="PANTHER" id="PTHR40400">
    <property type="entry name" value="SLR1512 PROTEIN"/>
    <property type="match status" value="1"/>
</dbReference>
<dbReference type="KEGG" id="pseo:OM33_16990"/>
<accession>A0A0A7ELH1</accession>
<dbReference type="STRING" id="1348114.OM33_16990"/>
<feature type="transmembrane region" description="Helical" evidence="1">
    <location>
        <begin position="245"/>
        <end position="265"/>
    </location>
</feature>
<keyword evidence="1" id="KW-1133">Transmembrane helix</keyword>
<feature type="transmembrane region" description="Helical" evidence="1">
    <location>
        <begin position="184"/>
        <end position="207"/>
    </location>
</feature>
<reference evidence="2 3" key="1">
    <citation type="submission" date="2014-11" db="EMBL/GenBank/DDBJ databases">
        <title>Complete Genome Sequence of Pseudoalteromonas sp. Strain OCN003 Isolated from Kaneohe Bay, Oahu, Hawaii.</title>
        <authorList>
            <person name="Beurmann S."/>
            <person name="Videau P."/>
            <person name="Ushijima B."/>
            <person name="Smith A.M."/>
            <person name="Aeby G.S."/>
            <person name="Callahan S.M."/>
            <person name="Belcaid M."/>
        </authorList>
    </citation>
    <scope>NUCLEOTIDE SEQUENCE [LARGE SCALE GENOMIC DNA]</scope>
    <source>
        <strain evidence="2 3">OCN003</strain>
    </source>
</reference>
<dbReference type="OrthoDB" id="345121at2"/>
<dbReference type="EMBL" id="CP009889">
    <property type="protein sequence ID" value="AIY66807.1"/>
    <property type="molecule type" value="Genomic_DNA"/>
</dbReference>
<protein>
    <submittedName>
        <fullName evidence="2">Permease</fullName>
    </submittedName>
</protein>
<feature type="transmembrane region" description="Helical" evidence="1">
    <location>
        <begin position="123"/>
        <end position="146"/>
    </location>
</feature>
<feature type="transmembrane region" description="Helical" evidence="1">
    <location>
        <begin position="286"/>
        <end position="309"/>
    </location>
</feature>
<evidence type="ECO:0000313" key="2">
    <source>
        <dbReference type="EMBL" id="AIY66807.1"/>
    </source>
</evidence>
<dbReference type="Pfam" id="PF05982">
    <property type="entry name" value="Sbt_1"/>
    <property type="match status" value="1"/>
</dbReference>
<feature type="transmembrane region" description="Helical" evidence="1">
    <location>
        <begin position="158"/>
        <end position="178"/>
    </location>
</feature>
<dbReference type="RefSeq" id="WP_040135334.1">
    <property type="nucleotide sequence ID" value="NZ_CP009889.1"/>
</dbReference>
<feature type="transmembrane region" description="Helical" evidence="1">
    <location>
        <begin position="91"/>
        <end position="111"/>
    </location>
</feature>
<feature type="transmembrane region" description="Helical" evidence="1">
    <location>
        <begin position="6"/>
        <end position="25"/>
    </location>
</feature>
<dbReference type="PANTHER" id="PTHR40400:SF1">
    <property type="entry name" value="SLR1512 PROTEIN"/>
    <property type="match status" value="1"/>
</dbReference>
<sequence>MVIDAVVAFFILGIVCQLLGAKMAFPEGLYKTLSMFLMIAIGLKGGIALQQHVDPALVSMSIAVVAFGLLLPLVAYPILRYFGQLDKINAGAIAAHYGSVSVATYAVAVALLEAQNIAYEAYFPLFVVLLEMPAILVGLVLAKGSFKVVNAHFVKQELIANQSILLMLGSLIIGYIGGSSVTKLAPFFIELFSGVLALFLLKMGLIAGEQLSSLKKNSVFLISFAMLMPLLGGLAGTGLGVMLSLSAGGIALMAVLGASASYIAVPAAMKQSLPEANAGMSITASLGITFPFNVLIGVPFFIALAGYLAS</sequence>
<organism evidence="2 3">
    <name type="scientific">Pseudoalteromonas piratica</name>
    <dbReference type="NCBI Taxonomy" id="1348114"/>
    <lineage>
        <taxon>Bacteria</taxon>
        <taxon>Pseudomonadati</taxon>
        <taxon>Pseudomonadota</taxon>
        <taxon>Gammaproteobacteria</taxon>
        <taxon>Alteromonadales</taxon>
        <taxon>Pseudoalteromonadaceae</taxon>
        <taxon>Pseudoalteromonas</taxon>
    </lineage>
</organism>
<proteinExistence type="predicted"/>
<dbReference type="AlphaFoldDB" id="A0A0A7ELH1"/>
<dbReference type="InterPro" id="IPR010293">
    <property type="entry name" value="Sbt_1"/>
</dbReference>
<feature type="transmembrane region" description="Helical" evidence="1">
    <location>
        <begin position="219"/>
        <end position="239"/>
    </location>
</feature>
<name>A0A0A7ELH1_9GAMM</name>
<keyword evidence="3" id="KW-1185">Reference proteome</keyword>
<evidence type="ECO:0000256" key="1">
    <source>
        <dbReference type="SAM" id="Phobius"/>
    </source>
</evidence>